<feature type="region of interest" description="Disordered" evidence="1">
    <location>
        <begin position="1"/>
        <end position="30"/>
    </location>
</feature>
<sequence>MAGPGSDRVGGLSTLTKIYTPPQHTPPQISAMASSKFVEILDTSDTPYSRANVSLDDVLAETRNRSQSQTSLNSSNASDKSSSPTATSPTSTFYGQPTQQIKTRLRGFSMRKNKT</sequence>
<feature type="compositionally biased region" description="Polar residues" evidence="1">
    <location>
        <begin position="93"/>
        <end position="102"/>
    </location>
</feature>
<accession>A0ABR0DY45</accession>
<feature type="region of interest" description="Disordered" evidence="1">
    <location>
        <begin position="61"/>
        <end position="115"/>
    </location>
</feature>
<feature type="compositionally biased region" description="Basic residues" evidence="1">
    <location>
        <begin position="103"/>
        <end position="115"/>
    </location>
</feature>
<reference evidence="2 3" key="1">
    <citation type="journal article" date="2023" name="G3 (Bethesda)">
        <title>A chromosome-level genome assembly of Zasmidium syzygii isolated from banana leaves.</title>
        <authorList>
            <person name="van Westerhoven A.C."/>
            <person name="Mehrabi R."/>
            <person name="Talebi R."/>
            <person name="Steentjes M.B.F."/>
            <person name="Corcolon B."/>
            <person name="Chong P.A."/>
            <person name="Kema G.H.J."/>
            <person name="Seidl M.F."/>
        </authorList>
    </citation>
    <scope>NUCLEOTIDE SEQUENCE [LARGE SCALE GENOMIC DNA]</scope>
    <source>
        <strain evidence="2 3">P124</strain>
    </source>
</reference>
<organism evidence="2 3">
    <name type="scientific">Zasmidium cellare</name>
    <name type="common">Wine cellar mold</name>
    <name type="synonym">Racodium cellare</name>
    <dbReference type="NCBI Taxonomy" id="395010"/>
    <lineage>
        <taxon>Eukaryota</taxon>
        <taxon>Fungi</taxon>
        <taxon>Dikarya</taxon>
        <taxon>Ascomycota</taxon>
        <taxon>Pezizomycotina</taxon>
        <taxon>Dothideomycetes</taxon>
        <taxon>Dothideomycetidae</taxon>
        <taxon>Mycosphaerellales</taxon>
        <taxon>Mycosphaerellaceae</taxon>
        <taxon>Zasmidium</taxon>
    </lineage>
</organism>
<evidence type="ECO:0000313" key="2">
    <source>
        <dbReference type="EMBL" id="KAK4494101.1"/>
    </source>
</evidence>
<dbReference type="EMBL" id="JAXOVC010000014">
    <property type="protein sequence ID" value="KAK4494101.1"/>
    <property type="molecule type" value="Genomic_DNA"/>
</dbReference>
<name>A0ABR0DY45_ZASCE</name>
<proteinExistence type="predicted"/>
<dbReference type="Proteomes" id="UP001305779">
    <property type="component" value="Unassembled WGS sequence"/>
</dbReference>
<protein>
    <submittedName>
        <fullName evidence="2">Uncharacterized protein</fullName>
    </submittedName>
</protein>
<evidence type="ECO:0000313" key="3">
    <source>
        <dbReference type="Proteomes" id="UP001305779"/>
    </source>
</evidence>
<comment type="caution">
    <text evidence="2">The sequence shown here is derived from an EMBL/GenBank/DDBJ whole genome shotgun (WGS) entry which is preliminary data.</text>
</comment>
<gene>
    <name evidence="2" type="ORF">PRZ48_014399</name>
</gene>
<evidence type="ECO:0000256" key="1">
    <source>
        <dbReference type="SAM" id="MobiDB-lite"/>
    </source>
</evidence>
<keyword evidence="3" id="KW-1185">Reference proteome</keyword>
<feature type="compositionally biased region" description="Low complexity" evidence="1">
    <location>
        <begin position="71"/>
        <end position="92"/>
    </location>
</feature>